<dbReference type="SUPFAM" id="SSF55347">
    <property type="entry name" value="Glyceraldehyde-3-phosphate dehydrogenase-like, C-terminal domain"/>
    <property type="match status" value="1"/>
</dbReference>
<evidence type="ECO:0000256" key="1">
    <source>
        <dbReference type="ARBA" id="ARBA00010928"/>
    </source>
</evidence>
<comment type="caution">
    <text evidence="5">The sequence shown here is derived from an EMBL/GenBank/DDBJ whole genome shotgun (WGS) entry which is preliminary data.</text>
</comment>
<keyword evidence="2 5" id="KW-0560">Oxidoreductase</keyword>
<reference evidence="5" key="1">
    <citation type="submission" date="2016-10" db="EMBL/GenBank/DDBJ databases">
        <title>Sequence of Gallionella enrichment culture.</title>
        <authorList>
            <person name="Poehlein A."/>
            <person name="Muehling M."/>
            <person name="Daniel R."/>
        </authorList>
    </citation>
    <scope>NUCLEOTIDE SEQUENCE</scope>
</reference>
<dbReference type="Gene3D" id="3.40.50.720">
    <property type="entry name" value="NAD(P)-binding Rossmann-like Domain"/>
    <property type="match status" value="1"/>
</dbReference>
<dbReference type="EMBL" id="MLJW01000042">
    <property type="protein sequence ID" value="OIR06644.1"/>
    <property type="molecule type" value="Genomic_DNA"/>
</dbReference>
<evidence type="ECO:0000313" key="5">
    <source>
        <dbReference type="EMBL" id="OIR06644.1"/>
    </source>
</evidence>
<dbReference type="InterPro" id="IPR050984">
    <property type="entry name" value="Gfo/Idh/MocA_domain"/>
</dbReference>
<comment type="similarity">
    <text evidence="1">Belongs to the Gfo/Idh/MocA family.</text>
</comment>
<evidence type="ECO:0000259" key="4">
    <source>
        <dbReference type="Pfam" id="PF22725"/>
    </source>
</evidence>
<feature type="domain" description="GFO/IDH/MocA-like oxidoreductase" evidence="4">
    <location>
        <begin position="139"/>
        <end position="270"/>
    </location>
</feature>
<feature type="domain" description="Gfo/Idh/MocA-like oxidoreductase N-terminal" evidence="3">
    <location>
        <begin position="8"/>
        <end position="130"/>
    </location>
</feature>
<dbReference type="EC" id="1.1.99.28" evidence="5"/>
<dbReference type="PANTHER" id="PTHR22604:SF105">
    <property type="entry name" value="TRANS-1,2-DIHYDROBENZENE-1,2-DIOL DEHYDROGENASE"/>
    <property type="match status" value="1"/>
</dbReference>
<dbReference type="Gene3D" id="3.30.360.10">
    <property type="entry name" value="Dihydrodipicolinate Reductase, domain 2"/>
    <property type="match status" value="1"/>
</dbReference>
<protein>
    <submittedName>
        <fullName evidence="5">Glucose--fructose oxidoreductase</fullName>
        <ecNumber evidence="5">1.1.99.28</ecNumber>
    </submittedName>
</protein>
<organism evidence="5">
    <name type="scientific">mine drainage metagenome</name>
    <dbReference type="NCBI Taxonomy" id="410659"/>
    <lineage>
        <taxon>unclassified sequences</taxon>
        <taxon>metagenomes</taxon>
        <taxon>ecological metagenomes</taxon>
    </lineage>
</organism>
<proteinExistence type="inferred from homology"/>
<evidence type="ECO:0000256" key="2">
    <source>
        <dbReference type="ARBA" id="ARBA00023002"/>
    </source>
</evidence>
<dbReference type="InterPro" id="IPR036291">
    <property type="entry name" value="NAD(P)-bd_dom_sf"/>
</dbReference>
<name>A0A1J5SYG3_9ZZZZ</name>
<dbReference type="AlphaFoldDB" id="A0A1J5SYG3"/>
<dbReference type="GO" id="GO:0047061">
    <property type="term" value="F:glucose-fructose oxidoreductase activity"/>
    <property type="evidence" value="ECO:0007669"/>
    <property type="project" value="UniProtKB-EC"/>
</dbReference>
<gene>
    <name evidence="5" type="primary">gfo_4</name>
    <name evidence="5" type="ORF">GALL_112510</name>
</gene>
<sequence>MNVDKKLKWGIMGAARVNERLLPAIIEASNSELVAIASRRAGAAKATLEKYAPCHRNVACYDDLDALLNDANVQAVYCPMANNEHVEWALKAIYAGKHVLIEKPMALTVGDIEVIEVAALKNNVKVMEGFMYRFHPQHARVKEIVESGSIGDVLSVRASYSFLMRPARMYRIASGFKQGGGAMWDIGPYAIHSLRWAMGLSNTAKNGKPAEPVSVIAHAKFNEAGADIVTSGVLDFGHDAQGRARFGHFDVSFERSRKSEYEVIGTKGWVKCHAAWVFQNDVPVISWALEDGKYAEERFAPSNHFNLEIEHFSDCVLNDRAPHLTFEDAKANCRAIESVLHAAAANSGLVSLS</sequence>
<dbReference type="SUPFAM" id="SSF51735">
    <property type="entry name" value="NAD(P)-binding Rossmann-fold domains"/>
    <property type="match status" value="1"/>
</dbReference>
<accession>A0A1J5SYG3</accession>
<dbReference type="Pfam" id="PF22725">
    <property type="entry name" value="GFO_IDH_MocA_C3"/>
    <property type="match status" value="1"/>
</dbReference>
<evidence type="ECO:0000259" key="3">
    <source>
        <dbReference type="Pfam" id="PF01408"/>
    </source>
</evidence>
<dbReference type="InterPro" id="IPR055170">
    <property type="entry name" value="GFO_IDH_MocA-like_dom"/>
</dbReference>
<dbReference type="Pfam" id="PF01408">
    <property type="entry name" value="GFO_IDH_MocA"/>
    <property type="match status" value="1"/>
</dbReference>
<dbReference type="PANTHER" id="PTHR22604">
    <property type="entry name" value="OXIDOREDUCTASES"/>
    <property type="match status" value="1"/>
</dbReference>
<dbReference type="InterPro" id="IPR000683">
    <property type="entry name" value="Gfo/Idh/MocA-like_OxRdtase_N"/>
</dbReference>
<dbReference type="GO" id="GO:0000166">
    <property type="term" value="F:nucleotide binding"/>
    <property type="evidence" value="ECO:0007669"/>
    <property type="project" value="InterPro"/>
</dbReference>